<gene>
    <name evidence="2" type="ORF">CEXT_731281</name>
</gene>
<protein>
    <submittedName>
        <fullName evidence="2">Uncharacterized protein</fullName>
    </submittedName>
</protein>
<comment type="caution">
    <text evidence="2">The sequence shown here is derived from an EMBL/GenBank/DDBJ whole genome shotgun (WGS) entry which is preliminary data.</text>
</comment>
<dbReference type="Proteomes" id="UP001054945">
    <property type="component" value="Unassembled WGS sequence"/>
</dbReference>
<dbReference type="EMBL" id="BPLR01017279">
    <property type="protein sequence ID" value="GIY89991.1"/>
    <property type="molecule type" value="Genomic_DNA"/>
</dbReference>
<proteinExistence type="predicted"/>
<organism evidence="2 3">
    <name type="scientific">Caerostris extrusa</name>
    <name type="common">Bark spider</name>
    <name type="synonym">Caerostris bankana</name>
    <dbReference type="NCBI Taxonomy" id="172846"/>
    <lineage>
        <taxon>Eukaryota</taxon>
        <taxon>Metazoa</taxon>
        <taxon>Ecdysozoa</taxon>
        <taxon>Arthropoda</taxon>
        <taxon>Chelicerata</taxon>
        <taxon>Arachnida</taxon>
        <taxon>Araneae</taxon>
        <taxon>Araneomorphae</taxon>
        <taxon>Entelegynae</taxon>
        <taxon>Araneoidea</taxon>
        <taxon>Araneidae</taxon>
        <taxon>Caerostris</taxon>
    </lineage>
</organism>
<reference evidence="2 3" key="1">
    <citation type="submission" date="2021-06" db="EMBL/GenBank/DDBJ databases">
        <title>Caerostris extrusa draft genome.</title>
        <authorList>
            <person name="Kono N."/>
            <person name="Arakawa K."/>
        </authorList>
    </citation>
    <scope>NUCLEOTIDE SEQUENCE [LARGE SCALE GENOMIC DNA]</scope>
</reference>
<feature type="region of interest" description="Disordered" evidence="1">
    <location>
        <begin position="1"/>
        <end position="29"/>
    </location>
</feature>
<name>A0AAV4X401_CAEEX</name>
<evidence type="ECO:0000313" key="2">
    <source>
        <dbReference type="EMBL" id="GIY89991.1"/>
    </source>
</evidence>
<keyword evidence="3" id="KW-1185">Reference proteome</keyword>
<dbReference type="AlphaFoldDB" id="A0AAV4X401"/>
<evidence type="ECO:0000313" key="3">
    <source>
        <dbReference type="Proteomes" id="UP001054945"/>
    </source>
</evidence>
<evidence type="ECO:0000256" key="1">
    <source>
        <dbReference type="SAM" id="MobiDB-lite"/>
    </source>
</evidence>
<feature type="compositionally biased region" description="Polar residues" evidence="1">
    <location>
        <begin position="18"/>
        <end position="28"/>
    </location>
</feature>
<sequence>MLMVTDDDDDNDGEKTTTKPNANQTLSVEYQKPPPYTTQLHAPSMHDLSHRLVMPVIDPTHYVTSTGRRTVHHIDNSRFNTPFIVGKHAPRQKKIICTKLFSGCVLNRKPLRLGDESIVERGWSEDKIMLKTCVLNRDVIAVGVYLQLVEGERSCSSPYY</sequence>
<feature type="compositionally biased region" description="Acidic residues" evidence="1">
    <location>
        <begin position="1"/>
        <end position="12"/>
    </location>
</feature>
<accession>A0AAV4X401</accession>